<keyword evidence="1" id="KW-1133">Transmembrane helix</keyword>
<evidence type="ECO:0000256" key="1">
    <source>
        <dbReference type="SAM" id="Phobius"/>
    </source>
</evidence>
<dbReference type="AlphaFoldDB" id="A0A1H6YDP8"/>
<gene>
    <name evidence="2" type="ORF">SAMN05192553_103417</name>
</gene>
<protein>
    <submittedName>
        <fullName evidence="2">Uncharacterized protein</fullName>
    </submittedName>
</protein>
<sequence>MPGRFRVLLAFILSGFLAGEVAYGQNYLILQRGANEKTRLVYEVGDELVYLQKGLDYYIRDNIREIGQDILILEENVLSLEQIEAVDIRNKDERNRTLANVSFLSMAAGGMLLLAGGINSLYSEGRLSYSSETLTTAGGLLGAGLLFQHLRYKRFKLKGRNKIQTILLETSGEK</sequence>
<keyword evidence="3" id="KW-1185">Reference proteome</keyword>
<keyword evidence="1" id="KW-0472">Membrane</keyword>
<accession>A0A1H6YDP8</accession>
<feature type="transmembrane region" description="Helical" evidence="1">
    <location>
        <begin position="98"/>
        <end position="122"/>
    </location>
</feature>
<dbReference type="RefSeq" id="WP_092173889.1">
    <property type="nucleotide sequence ID" value="NZ_FNZH01000003.1"/>
</dbReference>
<feature type="transmembrane region" description="Helical" evidence="1">
    <location>
        <begin position="6"/>
        <end position="30"/>
    </location>
</feature>
<dbReference type="Proteomes" id="UP000199403">
    <property type="component" value="Unassembled WGS sequence"/>
</dbReference>
<evidence type="ECO:0000313" key="3">
    <source>
        <dbReference type="Proteomes" id="UP000199403"/>
    </source>
</evidence>
<keyword evidence="1" id="KW-0812">Transmembrane</keyword>
<dbReference type="STRING" id="1416801.SAMN05192553_103417"/>
<dbReference type="OrthoDB" id="823720at2"/>
<proteinExistence type="predicted"/>
<name>A0A1H6YDP8_9BACT</name>
<evidence type="ECO:0000313" key="2">
    <source>
        <dbReference type="EMBL" id="SEJ35312.1"/>
    </source>
</evidence>
<reference evidence="3" key="1">
    <citation type="submission" date="2016-10" db="EMBL/GenBank/DDBJ databases">
        <authorList>
            <person name="Varghese N."/>
            <person name="Submissions S."/>
        </authorList>
    </citation>
    <scope>NUCLEOTIDE SEQUENCE [LARGE SCALE GENOMIC DNA]</scope>
    <source>
        <strain evidence="3">IBRC-M 10761</strain>
    </source>
</reference>
<feature type="transmembrane region" description="Helical" evidence="1">
    <location>
        <begin position="134"/>
        <end position="152"/>
    </location>
</feature>
<dbReference type="EMBL" id="FNZH01000003">
    <property type="protein sequence ID" value="SEJ35312.1"/>
    <property type="molecule type" value="Genomic_DNA"/>
</dbReference>
<organism evidence="2 3">
    <name type="scientific">Cyclobacterium xiamenense</name>
    <dbReference type="NCBI Taxonomy" id="1297121"/>
    <lineage>
        <taxon>Bacteria</taxon>
        <taxon>Pseudomonadati</taxon>
        <taxon>Bacteroidota</taxon>
        <taxon>Cytophagia</taxon>
        <taxon>Cytophagales</taxon>
        <taxon>Cyclobacteriaceae</taxon>
        <taxon>Cyclobacterium</taxon>
    </lineage>
</organism>